<dbReference type="Pfam" id="PF00072">
    <property type="entry name" value="Response_reg"/>
    <property type="match status" value="1"/>
</dbReference>
<comment type="caution">
    <text evidence="6">The sequence shown here is derived from an EMBL/GenBank/DDBJ whole genome shotgun (WGS) entry which is preliminary data.</text>
</comment>
<evidence type="ECO:0000313" key="6">
    <source>
        <dbReference type="EMBL" id="KNA90461.1"/>
    </source>
</evidence>
<dbReference type="PROSITE" id="PS50110">
    <property type="entry name" value="RESPONSE_REGULATORY"/>
    <property type="match status" value="1"/>
</dbReference>
<evidence type="ECO:0000259" key="5">
    <source>
        <dbReference type="PROSITE" id="PS51755"/>
    </source>
</evidence>
<keyword evidence="1 3" id="KW-0238">DNA-binding</keyword>
<dbReference type="CDD" id="cd17574">
    <property type="entry name" value="REC_OmpR"/>
    <property type="match status" value="1"/>
</dbReference>
<feature type="domain" description="OmpR/PhoB-type" evidence="5">
    <location>
        <begin position="127"/>
        <end position="225"/>
    </location>
</feature>
<dbReference type="Gene3D" id="1.10.10.10">
    <property type="entry name" value="Winged helix-like DNA-binding domain superfamily/Winged helix DNA-binding domain"/>
    <property type="match status" value="1"/>
</dbReference>
<protein>
    <submittedName>
        <fullName evidence="6">Transcriptional regulator</fullName>
    </submittedName>
</protein>
<dbReference type="InterPro" id="IPR001789">
    <property type="entry name" value="Sig_transdc_resp-reg_receiver"/>
</dbReference>
<evidence type="ECO:0000256" key="1">
    <source>
        <dbReference type="ARBA" id="ARBA00023125"/>
    </source>
</evidence>
<accession>A0ABR5IAP6</accession>
<dbReference type="InterPro" id="IPR011006">
    <property type="entry name" value="CheY-like_superfamily"/>
</dbReference>
<evidence type="ECO:0000259" key="4">
    <source>
        <dbReference type="PROSITE" id="PS50110"/>
    </source>
</evidence>
<feature type="DNA-binding region" description="OmpR/PhoB-type" evidence="3">
    <location>
        <begin position="127"/>
        <end position="225"/>
    </location>
</feature>
<dbReference type="RefSeq" id="WP_049700032.1">
    <property type="nucleotide sequence ID" value="NZ_CBDRLS010000002.1"/>
</dbReference>
<dbReference type="Gene3D" id="3.40.50.2300">
    <property type="match status" value="1"/>
</dbReference>
<evidence type="ECO:0000313" key="7">
    <source>
        <dbReference type="Proteomes" id="UP000037247"/>
    </source>
</evidence>
<sequence>MSDVRVLVVDDDVRAAETIRRVLVSDGWNVSVLHNGAQALQRAVDEEFDAVVLDIMLPGLNGYEVVRELRRRSQWVPIVMLSAKDGEYDQAEALDFGADDYLVKPFSVVVLKAHLRAVARRGQRERPAILSAGSLCLDPAQHVVTRHGAPIALTPREYAVLELLLRNQGQVMSKHAILQSVWDENYDGDPNIVEVYIAYLRKRIDAPFGIASIQTIRGAGYRLIAL</sequence>
<feature type="modified residue" description="4-aspartylphosphate" evidence="2">
    <location>
        <position position="54"/>
    </location>
</feature>
<gene>
    <name evidence="6" type="ORF">ABW18_16415</name>
</gene>
<dbReference type="SUPFAM" id="SSF52172">
    <property type="entry name" value="CheY-like"/>
    <property type="match status" value="1"/>
</dbReference>
<dbReference type="SMART" id="SM00862">
    <property type="entry name" value="Trans_reg_C"/>
    <property type="match status" value="1"/>
</dbReference>
<evidence type="ECO:0000256" key="3">
    <source>
        <dbReference type="PROSITE-ProRule" id="PRU01091"/>
    </source>
</evidence>
<keyword evidence="7" id="KW-1185">Reference proteome</keyword>
<evidence type="ECO:0000256" key="2">
    <source>
        <dbReference type="PROSITE-ProRule" id="PRU00169"/>
    </source>
</evidence>
<dbReference type="InterPro" id="IPR001867">
    <property type="entry name" value="OmpR/PhoB-type_DNA-bd"/>
</dbReference>
<dbReference type="PANTHER" id="PTHR48111:SF36">
    <property type="entry name" value="TRANSCRIPTIONAL REGULATORY PROTEIN CUTR"/>
    <property type="match status" value="1"/>
</dbReference>
<proteinExistence type="predicted"/>
<feature type="domain" description="Response regulatory" evidence="4">
    <location>
        <begin position="5"/>
        <end position="119"/>
    </location>
</feature>
<dbReference type="EMBL" id="LDTZ01000019">
    <property type="protein sequence ID" value="KNA90461.1"/>
    <property type="molecule type" value="Genomic_DNA"/>
</dbReference>
<organism evidence="6 7">
    <name type="scientific">Gordonia jacobaea</name>
    <dbReference type="NCBI Taxonomy" id="122202"/>
    <lineage>
        <taxon>Bacteria</taxon>
        <taxon>Bacillati</taxon>
        <taxon>Actinomycetota</taxon>
        <taxon>Actinomycetes</taxon>
        <taxon>Mycobacteriales</taxon>
        <taxon>Gordoniaceae</taxon>
        <taxon>Gordonia</taxon>
    </lineage>
</organism>
<dbReference type="PROSITE" id="PS51755">
    <property type="entry name" value="OMPR_PHOB"/>
    <property type="match status" value="1"/>
</dbReference>
<dbReference type="Proteomes" id="UP000037247">
    <property type="component" value="Unassembled WGS sequence"/>
</dbReference>
<dbReference type="InterPro" id="IPR036388">
    <property type="entry name" value="WH-like_DNA-bd_sf"/>
</dbReference>
<dbReference type="Pfam" id="PF00486">
    <property type="entry name" value="Trans_reg_C"/>
    <property type="match status" value="1"/>
</dbReference>
<reference evidence="6 7" key="1">
    <citation type="submission" date="2015-05" db="EMBL/GenBank/DDBJ databases">
        <title>Draft genome sequence of the bacterium Gordonia jacobaea a new member of the Gordonia genus.</title>
        <authorList>
            <person name="Jimenez-Galisteo G."/>
            <person name="Dominguez A."/>
            <person name="Munoz E."/>
            <person name="Vinas M."/>
        </authorList>
    </citation>
    <scope>NUCLEOTIDE SEQUENCE [LARGE SCALE GENOMIC DNA]</scope>
    <source>
        <strain evidence="7">mv1</strain>
    </source>
</reference>
<name>A0ABR5IAP6_9ACTN</name>
<keyword evidence="2" id="KW-0597">Phosphoprotein</keyword>
<dbReference type="InterPro" id="IPR039420">
    <property type="entry name" value="WalR-like"/>
</dbReference>
<dbReference type="PANTHER" id="PTHR48111">
    <property type="entry name" value="REGULATOR OF RPOS"/>
    <property type="match status" value="1"/>
</dbReference>
<dbReference type="CDD" id="cd00383">
    <property type="entry name" value="trans_reg_C"/>
    <property type="match status" value="1"/>
</dbReference>
<dbReference type="SMART" id="SM00448">
    <property type="entry name" value="REC"/>
    <property type="match status" value="1"/>
</dbReference>